<evidence type="ECO:0000313" key="3">
    <source>
        <dbReference type="Proteomes" id="UP000294847"/>
    </source>
</evidence>
<dbReference type="InterPro" id="IPR002575">
    <property type="entry name" value="Aminoglycoside_PTrfase"/>
</dbReference>
<dbReference type="Gene3D" id="3.90.1200.10">
    <property type="match status" value="1"/>
</dbReference>
<sequence>MAATAAKSWKNSEREFLVDDNTFRKRSLRPDEYIVNIKGDLFVPRQGYERLQNEAACIRFIRENTEIPVPEVLQAYDDKGAFVLTTRRLHGIEMRELSAEQQSVVMGQVESHLHTLRSLRGVYTGGPTGIVCPPPRVTRWFPEGTTWTSTAPGPEGPDLVFCHGDLSQSNILVDPKTLKIEAIIDWEFAGFWPEDFEAPYFRDPSPSGAQFTQRASNAQLIAFMESQGHKLDN</sequence>
<dbReference type="InterPro" id="IPR051678">
    <property type="entry name" value="AGP_Transferase"/>
</dbReference>
<dbReference type="InterPro" id="IPR011009">
    <property type="entry name" value="Kinase-like_dom_sf"/>
</dbReference>
<proteinExistence type="predicted"/>
<protein>
    <recommendedName>
        <fullName evidence="1">Aminoglycoside phosphotransferase domain-containing protein</fullName>
    </recommendedName>
</protein>
<name>A0A4P7NVR9_PYROR</name>
<dbReference type="SUPFAM" id="SSF56112">
    <property type="entry name" value="Protein kinase-like (PK-like)"/>
    <property type="match status" value="1"/>
</dbReference>
<accession>A0A4P7NVR9</accession>
<reference evidence="2 3" key="1">
    <citation type="journal article" date="2019" name="Mol. Biol. Evol.">
        <title>Blast fungal genomes show frequent chromosomal changes, gene gains and losses, and effector gene turnover.</title>
        <authorList>
            <person name="Gomez Luciano L.B."/>
            <person name="Jason Tsai I."/>
            <person name="Chuma I."/>
            <person name="Tosa Y."/>
            <person name="Chen Y.H."/>
            <person name="Li J.Y."/>
            <person name="Li M.Y."/>
            <person name="Jade Lu M.Y."/>
            <person name="Nakayashiki H."/>
            <person name="Li W.H."/>
        </authorList>
    </citation>
    <scope>NUCLEOTIDE SEQUENCE [LARGE SCALE GENOMIC DNA]</scope>
    <source>
        <strain evidence="2">MZ5-1-6</strain>
    </source>
</reference>
<dbReference type="CDD" id="cd05120">
    <property type="entry name" value="APH_ChoK_like"/>
    <property type="match status" value="1"/>
</dbReference>
<dbReference type="PANTHER" id="PTHR21310">
    <property type="entry name" value="AMINOGLYCOSIDE PHOSPHOTRANSFERASE-RELATED-RELATED"/>
    <property type="match status" value="1"/>
</dbReference>
<gene>
    <name evidence="2" type="ORF">PoMZ_13594</name>
</gene>
<dbReference type="Pfam" id="PF01636">
    <property type="entry name" value="APH"/>
    <property type="match status" value="1"/>
</dbReference>
<dbReference type="EMBL" id="CP034210">
    <property type="protein sequence ID" value="QBZ66611.1"/>
    <property type="molecule type" value="Genomic_DNA"/>
</dbReference>
<dbReference type="Proteomes" id="UP000294847">
    <property type="component" value="Chromosome 7"/>
</dbReference>
<evidence type="ECO:0000313" key="2">
    <source>
        <dbReference type="EMBL" id="QBZ66611.1"/>
    </source>
</evidence>
<organism evidence="2 3">
    <name type="scientific">Pyricularia oryzae</name>
    <name type="common">Rice blast fungus</name>
    <name type="synonym">Magnaporthe oryzae</name>
    <dbReference type="NCBI Taxonomy" id="318829"/>
    <lineage>
        <taxon>Eukaryota</taxon>
        <taxon>Fungi</taxon>
        <taxon>Dikarya</taxon>
        <taxon>Ascomycota</taxon>
        <taxon>Pezizomycotina</taxon>
        <taxon>Sordariomycetes</taxon>
        <taxon>Sordariomycetidae</taxon>
        <taxon>Magnaporthales</taxon>
        <taxon>Pyriculariaceae</taxon>
        <taxon>Pyricularia</taxon>
    </lineage>
</organism>
<dbReference type="AlphaFoldDB" id="A0A4P7NVR9"/>
<dbReference type="PANTHER" id="PTHR21310:SF48">
    <property type="entry name" value="AMINOGLYCOSIDE PHOSPHOTRANSFERASE DOMAIN-CONTAINING PROTEIN"/>
    <property type="match status" value="1"/>
</dbReference>
<evidence type="ECO:0000259" key="1">
    <source>
        <dbReference type="Pfam" id="PF01636"/>
    </source>
</evidence>
<feature type="domain" description="Aminoglycoside phosphotransferase" evidence="1">
    <location>
        <begin position="25"/>
        <end position="191"/>
    </location>
</feature>